<dbReference type="EMBL" id="OBMM01000005">
    <property type="protein sequence ID" value="SOC26108.1"/>
    <property type="molecule type" value="Genomic_DNA"/>
</dbReference>
<dbReference type="AlphaFoldDB" id="A0A285TRA9"/>
<dbReference type="Proteomes" id="UP000219068">
    <property type="component" value="Unassembled WGS sequence"/>
</dbReference>
<dbReference type="RefSeq" id="WP_142994534.1">
    <property type="nucleotide sequence ID" value="NZ_OBMM01000005.1"/>
</dbReference>
<proteinExistence type="predicted"/>
<gene>
    <name evidence="1" type="ORF">SAMN05428964_10551</name>
</gene>
<name>A0A285TRA9_9PROT</name>
<sequence>MEISKELIRRYLGDYPHGSGDDAHAMAIALHNQTGWPIQTLTVFSKDRPVMPHSWVQAPDGRGFDISGPFDTRYVPHKCMPITNVSPWTAEQNKILWANADFSSHTTVDEFIEKLNDIYDIKWGWNDFSTSFLPRLWQKVEAAQPVAIACLRSHFPDFRLVSDGNPAPTP</sequence>
<reference evidence="1 2" key="1">
    <citation type="submission" date="2017-08" db="EMBL/GenBank/DDBJ databases">
        <authorList>
            <person name="de Groot N.N."/>
        </authorList>
    </citation>
    <scope>NUCLEOTIDE SEQUENCE [LARGE SCALE GENOMIC DNA]</scope>
    <source>
        <strain evidence="1 2">USBA 78</strain>
    </source>
</reference>
<organism evidence="1 2">
    <name type="scientific">Thalassospira xiamenensis</name>
    <dbReference type="NCBI Taxonomy" id="220697"/>
    <lineage>
        <taxon>Bacteria</taxon>
        <taxon>Pseudomonadati</taxon>
        <taxon>Pseudomonadota</taxon>
        <taxon>Alphaproteobacteria</taxon>
        <taxon>Rhodospirillales</taxon>
        <taxon>Thalassospiraceae</taxon>
        <taxon>Thalassospira</taxon>
    </lineage>
</organism>
<evidence type="ECO:0000313" key="1">
    <source>
        <dbReference type="EMBL" id="SOC26108.1"/>
    </source>
</evidence>
<protein>
    <submittedName>
        <fullName evidence="1">Uncharacterized protein</fullName>
    </submittedName>
</protein>
<evidence type="ECO:0000313" key="2">
    <source>
        <dbReference type="Proteomes" id="UP000219068"/>
    </source>
</evidence>
<accession>A0A285TRA9</accession>